<dbReference type="GO" id="GO:0003677">
    <property type="term" value="F:DNA binding"/>
    <property type="evidence" value="ECO:0007669"/>
    <property type="project" value="InterPro"/>
</dbReference>
<evidence type="ECO:0000313" key="8">
    <source>
        <dbReference type="Proteomes" id="UP000249739"/>
    </source>
</evidence>
<proteinExistence type="inferred from homology"/>
<evidence type="ECO:0000256" key="1">
    <source>
        <dbReference type="ARBA" id="ARBA00022491"/>
    </source>
</evidence>
<dbReference type="AlphaFoldDB" id="A0A2W5FPJ8"/>
<dbReference type="SUPFAM" id="SSF46785">
    <property type="entry name" value="Winged helix' DNA-binding domain"/>
    <property type="match status" value="1"/>
</dbReference>
<reference evidence="7 8" key="1">
    <citation type="submission" date="2017-08" db="EMBL/GenBank/DDBJ databases">
        <title>Infants hospitalized years apart are colonized by the same room-sourced microbial strains.</title>
        <authorList>
            <person name="Brooks B."/>
            <person name="Olm M.R."/>
            <person name="Firek B.A."/>
            <person name="Baker R."/>
            <person name="Thomas B.C."/>
            <person name="Morowitz M.J."/>
            <person name="Banfield J.F."/>
        </authorList>
    </citation>
    <scope>NUCLEOTIDE SEQUENCE [LARGE SCALE GENOMIC DNA]</scope>
    <source>
        <strain evidence="7">S2_006_000_R2_64</strain>
    </source>
</reference>
<comment type="similarity">
    <text evidence="5">Belongs to the HrcA family.</text>
</comment>
<dbReference type="Pfam" id="PF01628">
    <property type="entry name" value="HrcA"/>
    <property type="match status" value="1"/>
</dbReference>
<evidence type="ECO:0000256" key="4">
    <source>
        <dbReference type="ARBA" id="ARBA00023163"/>
    </source>
</evidence>
<evidence type="ECO:0000256" key="3">
    <source>
        <dbReference type="ARBA" id="ARBA00023016"/>
    </source>
</evidence>
<dbReference type="InterPro" id="IPR036388">
    <property type="entry name" value="WH-like_DNA-bd_sf"/>
</dbReference>
<keyword evidence="2 5" id="KW-0805">Transcription regulation</keyword>
<dbReference type="Proteomes" id="UP000249739">
    <property type="component" value="Unassembled WGS sequence"/>
</dbReference>
<dbReference type="InterPro" id="IPR029016">
    <property type="entry name" value="GAF-like_dom_sf"/>
</dbReference>
<dbReference type="SUPFAM" id="SSF55781">
    <property type="entry name" value="GAF domain-like"/>
    <property type="match status" value="1"/>
</dbReference>
<dbReference type="PANTHER" id="PTHR34824">
    <property type="entry name" value="HEAT-INDUCIBLE TRANSCRIPTION REPRESSOR HRCA"/>
    <property type="match status" value="1"/>
</dbReference>
<comment type="function">
    <text evidence="5">Negative regulator of class I heat shock genes (grpE-dnaK-dnaJ and groELS operons). Prevents heat-shock induction of these operons.</text>
</comment>
<keyword evidence="1 5" id="KW-0678">Repressor</keyword>
<dbReference type="InterPro" id="IPR023120">
    <property type="entry name" value="WHTH_transcript_rep_HrcA_IDD"/>
</dbReference>
<dbReference type="GO" id="GO:0045892">
    <property type="term" value="P:negative regulation of DNA-templated transcription"/>
    <property type="evidence" value="ECO:0007669"/>
    <property type="project" value="UniProtKB-UniRule"/>
</dbReference>
<comment type="caution">
    <text evidence="7">The sequence shown here is derived from an EMBL/GenBank/DDBJ whole genome shotgun (WGS) entry which is preliminary data.</text>
</comment>
<protein>
    <recommendedName>
        <fullName evidence="5">Heat-inducible transcription repressor HrcA</fullName>
    </recommendedName>
</protein>
<dbReference type="InterPro" id="IPR021153">
    <property type="entry name" value="HrcA_C"/>
</dbReference>
<evidence type="ECO:0000256" key="2">
    <source>
        <dbReference type="ARBA" id="ARBA00023015"/>
    </source>
</evidence>
<dbReference type="HAMAP" id="MF_00081">
    <property type="entry name" value="HrcA"/>
    <property type="match status" value="1"/>
</dbReference>
<gene>
    <name evidence="5 7" type="primary">hrcA</name>
    <name evidence="7" type="ORF">DI586_02160</name>
</gene>
<evidence type="ECO:0000259" key="6">
    <source>
        <dbReference type="Pfam" id="PF01628"/>
    </source>
</evidence>
<dbReference type="EMBL" id="QFOT01000012">
    <property type="protein sequence ID" value="PZP56908.1"/>
    <property type="molecule type" value="Genomic_DNA"/>
</dbReference>
<evidence type="ECO:0000313" key="7">
    <source>
        <dbReference type="EMBL" id="PZP56908.1"/>
    </source>
</evidence>
<dbReference type="NCBIfam" id="TIGR00331">
    <property type="entry name" value="hrcA"/>
    <property type="match status" value="1"/>
</dbReference>
<dbReference type="Gene3D" id="1.10.10.10">
    <property type="entry name" value="Winged helix-like DNA-binding domain superfamily/Winged helix DNA-binding domain"/>
    <property type="match status" value="1"/>
</dbReference>
<dbReference type="InterPro" id="IPR002571">
    <property type="entry name" value="HrcA"/>
</dbReference>
<dbReference type="Gene3D" id="3.30.450.40">
    <property type="match status" value="1"/>
</dbReference>
<organism evidence="7 8">
    <name type="scientific">Micavibrio aeruginosavorus</name>
    <dbReference type="NCBI Taxonomy" id="349221"/>
    <lineage>
        <taxon>Bacteria</taxon>
        <taxon>Pseudomonadati</taxon>
        <taxon>Bdellovibrionota</taxon>
        <taxon>Bdellovibrionia</taxon>
        <taxon>Bdellovibrionales</taxon>
        <taxon>Pseudobdellovibrionaceae</taxon>
        <taxon>Micavibrio</taxon>
    </lineage>
</organism>
<dbReference type="Gene3D" id="3.30.390.60">
    <property type="entry name" value="Heat-inducible transcription repressor hrca homolog, domain 3"/>
    <property type="match status" value="1"/>
</dbReference>
<keyword evidence="4 5" id="KW-0804">Transcription</keyword>
<dbReference type="PIRSF" id="PIRSF005485">
    <property type="entry name" value="HrcA"/>
    <property type="match status" value="1"/>
</dbReference>
<keyword evidence="3 5" id="KW-0346">Stress response</keyword>
<name>A0A2W5FPJ8_9BACT</name>
<evidence type="ECO:0000256" key="5">
    <source>
        <dbReference type="HAMAP-Rule" id="MF_00081"/>
    </source>
</evidence>
<feature type="domain" description="Heat-inducible transcription repressor HrcA C-terminal" evidence="6">
    <location>
        <begin position="107"/>
        <end position="327"/>
    </location>
</feature>
<dbReference type="InterPro" id="IPR036390">
    <property type="entry name" value="WH_DNA-bd_sf"/>
</dbReference>
<sequence length="346" mass="38553">MDLSSRTRDIFRLIVDEYLTTGEPVGSRTLSRRIEAGLSPATIRNVMSDLEDLGFIFSPHTSAGRLPTQTGLRLYVDGLMQIGGLTKDERRKIESECSTSGRSMTEVYDKASTMLSGLAGAAAMVIAPKMNKPIRQIQFVQIERSKALVILVMQDGIVENRIIDIPPDLDASILQQATQYLNDRMAGRLLQDVREEILFDIRNHQTNLDKLTKKLVEDGLVMAVTPFDGGNIIVRGQSHLLKDVNEMEKLEQARQLLTMLEEEKSMLSMLDSVSQADGVQIFIGSENRFFDKPNWSTVVSPYRSEDGRIIGAVGVIGPMRLNYARIVSMVDFTSQVMGKLLVENKG</sequence>
<dbReference type="PANTHER" id="PTHR34824:SF1">
    <property type="entry name" value="HEAT-INDUCIBLE TRANSCRIPTION REPRESSOR HRCA"/>
    <property type="match status" value="1"/>
</dbReference>
<accession>A0A2W5FPJ8</accession>